<dbReference type="InterPro" id="IPR029063">
    <property type="entry name" value="SAM-dependent_MTases_sf"/>
</dbReference>
<dbReference type="InterPro" id="IPR013216">
    <property type="entry name" value="Methyltransf_11"/>
</dbReference>
<name>A0A3D9IW52_9BACL</name>
<dbReference type="EMBL" id="QRDY01000001">
    <property type="protein sequence ID" value="RED65941.1"/>
    <property type="molecule type" value="Genomic_DNA"/>
</dbReference>
<protein>
    <submittedName>
        <fullName evidence="2">Methyltransferase family protein</fullName>
    </submittedName>
</protein>
<organism evidence="2 3">
    <name type="scientific">Cohnella lupini</name>
    <dbReference type="NCBI Taxonomy" id="1294267"/>
    <lineage>
        <taxon>Bacteria</taxon>
        <taxon>Bacillati</taxon>
        <taxon>Bacillota</taxon>
        <taxon>Bacilli</taxon>
        <taxon>Bacillales</taxon>
        <taxon>Paenibacillaceae</taxon>
        <taxon>Cohnella</taxon>
    </lineage>
</organism>
<keyword evidence="2" id="KW-0808">Transferase</keyword>
<gene>
    <name evidence="2" type="ORF">DFP95_101437</name>
</gene>
<dbReference type="Gene3D" id="3.40.50.150">
    <property type="entry name" value="Vaccinia Virus protein VP39"/>
    <property type="match status" value="1"/>
</dbReference>
<evidence type="ECO:0000313" key="3">
    <source>
        <dbReference type="Proteomes" id="UP000256869"/>
    </source>
</evidence>
<evidence type="ECO:0000259" key="1">
    <source>
        <dbReference type="Pfam" id="PF08241"/>
    </source>
</evidence>
<dbReference type="AlphaFoldDB" id="A0A3D9IW52"/>
<reference evidence="2 3" key="1">
    <citation type="submission" date="2018-07" db="EMBL/GenBank/DDBJ databases">
        <title>Genomic Encyclopedia of Type Strains, Phase III (KMG-III): the genomes of soil and plant-associated and newly described type strains.</title>
        <authorList>
            <person name="Whitman W."/>
        </authorList>
    </citation>
    <scope>NUCLEOTIDE SEQUENCE [LARGE SCALE GENOMIC DNA]</scope>
    <source>
        <strain evidence="2 3">CECT 8236</strain>
    </source>
</reference>
<dbReference type="CDD" id="cd02440">
    <property type="entry name" value="AdoMet_MTases"/>
    <property type="match status" value="1"/>
</dbReference>
<keyword evidence="3" id="KW-1185">Reference proteome</keyword>
<dbReference type="SUPFAM" id="SSF53335">
    <property type="entry name" value="S-adenosyl-L-methionine-dependent methyltransferases"/>
    <property type="match status" value="1"/>
</dbReference>
<dbReference type="GO" id="GO:0008757">
    <property type="term" value="F:S-adenosylmethionine-dependent methyltransferase activity"/>
    <property type="evidence" value="ECO:0007669"/>
    <property type="project" value="InterPro"/>
</dbReference>
<accession>A0A3D9IW52</accession>
<comment type="caution">
    <text evidence="2">The sequence shown here is derived from an EMBL/GenBank/DDBJ whole genome shotgun (WGS) entry which is preliminary data.</text>
</comment>
<dbReference type="PANTHER" id="PTHR43861">
    <property type="entry name" value="TRANS-ACONITATE 2-METHYLTRANSFERASE-RELATED"/>
    <property type="match status" value="1"/>
</dbReference>
<dbReference type="PANTHER" id="PTHR43861:SF6">
    <property type="entry name" value="METHYLTRANSFERASE TYPE 11"/>
    <property type="match status" value="1"/>
</dbReference>
<dbReference type="Pfam" id="PF08241">
    <property type="entry name" value="Methyltransf_11"/>
    <property type="match status" value="1"/>
</dbReference>
<feature type="domain" description="Methyltransferase type 11" evidence="1">
    <location>
        <begin position="82"/>
        <end position="176"/>
    </location>
</feature>
<evidence type="ECO:0000313" key="2">
    <source>
        <dbReference type="EMBL" id="RED65941.1"/>
    </source>
</evidence>
<proteinExistence type="predicted"/>
<sequence length="284" mass="32369">MINPFKQDPTSEIIKQYRKVWQLEGLRGLHHPITLTDHNETPFTGERAVINSFIKSVHTPVFHEHLIRYDFATRFVSDKIVLDAACGAGFGAKMLEMAEAKAVYAVDISEESLLHAQASYSGNRIHYSQGDVRNIHAFKNEFFDIIVSFETIEHISSGREWIAEAARLLKAGGLFLVSTPNRSITNPGTYHEEHPINPYHHYEYSVSEFVGELLVSFDILELYGQTLVRDQINSGFMWDRQLRGKDPAWVPPYSPETTSHELVPFAHIKNAQPSYVVAVCRKKR</sequence>
<keyword evidence="2" id="KW-0489">Methyltransferase</keyword>
<dbReference type="RefSeq" id="WP_181907220.1">
    <property type="nucleotide sequence ID" value="NZ_QRDY01000001.1"/>
</dbReference>
<dbReference type="Proteomes" id="UP000256869">
    <property type="component" value="Unassembled WGS sequence"/>
</dbReference>
<dbReference type="GO" id="GO:0032259">
    <property type="term" value="P:methylation"/>
    <property type="evidence" value="ECO:0007669"/>
    <property type="project" value="UniProtKB-KW"/>
</dbReference>